<dbReference type="InterPro" id="IPR045967">
    <property type="entry name" value="HAM1-like_N"/>
</dbReference>
<comment type="caution">
    <text evidence="3">The sequence shown here is derived from an EMBL/GenBank/DDBJ whole genome shotgun (WGS) entry which is preliminary data.</text>
</comment>
<dbReference type="GeneID" id="66100420"/>
<dbReference type="OrthoDB" id="19394at2759"/>
<sequence length="272" mass="30918">MPSSVHVGEDKTTSSHAIDAIFCDGLHLSRTPSPMRVLPRTILVLTGRGWETRLPDMNGQPDVIDSEVNRSVEAKVNSNAEERTNASSCTRERDLERGTRCPPTTQVRCKRKVVLWKEVLSEDYFPKQMREQWIWRAKKGQIHNDYREYLDWLMDNVEEHIGQGRDTSHLQSLLTEQCTILEGFANGLSLDFIFRPFHDDAQHDRVLHRFSMLWLGLTDSRCTAMKFTFLSYFCGSAASFTRPASVPGSAAQILSPAIRASMNTCLKVADVR</sequence>
<proteinExistence type="predicted"/>
<feature type="compositionally biased region" description="Basic and acidic residues" evidence="1">
    <location>
        <begin position="80"/>
        <end position="99"/>
    </location>
</feature>
<feature type="region of interest" description="Disordered" evidence="1">
    <location>
        <begin position="74"/>
        <end position="102"/>
    </location>
</feature>
<dbReference type="Pfam" id="PF19343">
    <property type="entry name" value="HAM1_N"/>
    <property type="match status" value="1"/>
</dbReference>
<keyword evidence="4" id="KW-1185">Reference proteome</keyword>
<name>A0A9P8AL59_9AGAR</name>
<evidence type="ECO:0000256" key="1">
    <source>
        <dbReference type="SAM" id="MobiDB-lite"/>
    </source>
</evidence>
<dbReference type="RefSeq" id="XP_043032930.1">
    <property type="nucleotide sequence ID" value="XM_043178133.1"/>
</dbReference>
<dbReference type="AlphaFoldDB" id="A0A9P8AL59"/>
<gene>
    <name evidence="3" type="ORF">BT62DRAFT_1013948</name>
</gene>
<accession>A0A9P8AL59</accession>
<dbReference type="Proteomes" id="UP000812287">
    <property type="component" value="Unassembled WGS sequence"/>
</dbReference>
<dbReference type="EMBL" id="MU250595">
    <property type="protein sequence ID" value="KAG7439430.1"/>
    <property type="molecule type" value="Genomic_DNA"/>
</dbReference>
<protein>
    <recommendedName>
        <fullName evidence="2">HAM1-like N-terminal domain-containing protein</fullName>
    </recommendedName>
</protein>
<reference evidence="3" key="1">
    <citation type="submission" date="2020-11" db="EMBL/GenBank/DDBJ databases">
        <title>Adaptations for nitrogen fixation in a non-lichenized fungal sporocarp promotes dispersal by wood-feeding termites.</title>
        <authorList>
            <consortium name="DOE Joint Genome Institute"/>
            <person name="Koch R.A."/>
            <person name="Yoon G."/>
            <person name="Arayal U."/>
            <person name="Lail K."/>
            <person name="Amirebrahimi M."/>
            <person name="Labutti K."/>
            <person name="Lipzen A."/>
            <person name="Riley R."/>
            <person name="Barry K."/>
            <person name="Henrissat B."/>
            <person name="Grigoriev I.V."/>
            <person name="Herr J.R."/>
            <person name="Aime M.C."/>
        </authorList>
    </citation>
    <scope>NUCLEOTIDE SEQUENCE</scope>
    <source>
        <strain evidence="3">MCA 3950</strain>
    </source>
</reference>
<evidence type="ECO:0000259" key="2">
    <source>
        <dbReference type="Pfam" id="PF19343"/>
    </source>
</evidence>
<evidence type="ECO:0000313" key="3">
    <source>
        <dbReference type="EMBL" id="KAG7439430.1"/>
    </source>
</evidence>
<organism evidence="3 4">
    <name type="scientific">Guyanagaster necrorhizus</name>
    <dbReference type="NCBI Taxonomy" id="856835"/>
    <lineage>
        <taxon>Eukaryota</taxon>
        <taxon>Fungi</taxon>
        <taxon>Dikarya</taxon>
        <taxon>Basidiomycota</taxon>
        <taxon>Agaricomycotina</taxon>
        <taxon>Agaricomycetes</taxon>
        <taxon>Agaricomycetidae</taxon>
        <taxon>Agaricales</taxon>
        <taxon>Marasmiineae</taxon>
        <taxon>Physalacriaceae</taxon>
        <taxon>Guyanagaster</taxon>
    </lineage>
</organism>
<evidence type="ECO:0000313" key="4">
    <source>
        <dbReference type="Proteomes" id="UP000812287"/>
    </source>
</evidence>
<feature type="domain" description="HAM1-like N-terminal" evidence="2">
    <location>
        <begin position="71"/>
        <end position="210"/>
    </location>
</feature>